<dbReference type="SUPFAM" id="SSF51445">
    <property type="entry name" value="(Trans)glycosidases"/>
    <property type="match status" value="1"/>
</dbReference>
<evidence type="ECO:0000256" key="6">
    <source>
        <dbReference type="ARBA" id="ARBA00023157"/>
    </source>
</evidence>
<keyword evidence="7" id="KW-0325">Glycoprotein</keyword>
<evidence type="ECO:0000256" key="2">
    <source>
        <dbReference type="ARBA" id="ARBA00010838"/>
    </source>
</evidence>
<evidence type="ECO:0000256" key="3">
    <source>
        <dbReference type="ARBA" id="ARBA00012744"/>
    </source>
</evidence>
<reference evidence="10 11" key="1">
    <citation type="submission" date="2024-01" db="EMBL/GenBank/DDBJ databases">
        <title>The genomes of 5 underutilized Papilionoideae crops provide insights into root nodulation and disease resistanc.</title>
        <authorList>
            <person name="Jiang F."/>
        </authorList>
    </citation>
    <scope>NUCLEOTIDE SEQUENCE [LARGE SCALE GENOMIC DNA]</scope>
    <source>
        <strain evidence="10">JINMINGXINNONG_FW02</strain>
        <tissue evidence="10">Leaves</tissue>
    </source>
</reference>
<dbReference type="PROSITE" id="PS00653">
    <property type="entry name" value="GLYCOSYL_HYDROL_F1_2"/>
    <property type="match status" value="1"/>
</dbReference>
<dbReference type="Pfam" id="PF00232">
    <property type="entry name" value="Glyco_hydro_1"/>
    <property type="match status" value="1"/>
</dbReference>
<proteinExistence type="inferred from homology"/>
<dbReference type="InterPro" id="IPR017853">
    <property type="entry name" value="GH"/>
</dbReference>
<dbReference type="EMBL" id="JAYMYR010000009">
    <property type="protein sequence ID" value="KAK7341596.1"/>
    <property type="molecule type" value="Genomic_DNA"/>
</dbReference>
<gene>
    <name evidence="10" type="ORF">VNO80_24531</name>
</gene>
<comment type="catalytic activity">
    <reaction evidence="1">
        <text>Hydrolysis of terminal, non-reducing beta-D-glucosyl residues with release of beta-D-glucose.</text>
        <dbReference type="EC" id="3.2.1.21"/>
    </reaction>
</comment>
<sequence>MAFKSFCILSLITLVLLISKTNVNCTETGAVDPIIDVATLNRDSFPPGFIFGAGSSSYQFEGGAREGGRGPSVWDTFTHKYPEKILDKSNGDVAIDTYHRYKEDAKFMKNMNLDSYRFSISWSRILPNGKLSGGINQEGIDYYNNVINELLANGIKPFVTLFHWDLPQSLEDEYGGFLSPLIIKDFRDYAEVCFKEFGDRVKHWATLNEPWTYSINGYANGTMAPGRCSTWVNPNCTGGDSGREPYIVSHNQLLAHAAAVRVYRTKYQVSQKVERDGKPIGIKIASDWLYVCPRGIRDLLLPSKTDSLTMAAVTGIKTVDKKQN</sequence>
<keyword evidence="6" id="KW-1015">Disulfide bond</keyword>
<dbReference type="EC" id="3.2.1.21" evidence="3"/>
<dbReference type="Proteomes" id="UP001374584">
    <property type="component" value="Unassembled WGS sequence"/>
</dbReference>
<dbReference type="Gene3D" id="3.20.20.80">
    <property type="entry name" value="Glycosidases"/>
    <property type="match status" value="1"/>
</dbReference>
<dbReference type="InterPro" id="IPR001360">
    <property type="entry name" value="Glyco_hydro_1"/>
</dbReference>
<evidence type="ECO:0000313" key="11">
    <source>
        <dbReference type="Proteomes" id="UP001374584"/>
    </source>
</evidence>
<organism evidence="10 11">
    <name type="scientific">Phaseolus coccineus</name>
    <name type="common">Scarlet runner bean</name>
    <name type="synonym">Phaseolus multiflorus</name>
    <dbReference type="NCBI Taxonomy" id="3886"/>
    <lineage>
        <taxon>Eukaryota</taxon>
        <taxon>Viridiplantae</taxon>
        <taxon>Streptophyta</taxon>
        <taxon>Embryophyta</taxon>
        <taxon>Tracheophyta</taxon>
        <taxon>Spermatophyta</taxon>
        <taxon>Magnoliopsida</taxon>
        <taxon>eudicotyledons</taxon>
        <taxon>Gunneridae</taxon>
        <taxon>Pentapetalae</taxon>
        <taxon>rosids</taxon>
        <taxon>fabids</taxon>
        <taxon>Fabales</taxon>
        <taxon>Fabaceae</taxon>
        <taxon>Papilionoideae</taxon>
        <taxon>50 kb inversion clade</taxon>
        <taxon>NPAAA clade</taxon>
        <taxon>indigoferoid/millettioid clade</taxon>
        <taxon>Phaseoleae</taxon>
        <taxon>Phaseolus</taxon>
    </lineage>
</organism>
<protein>
    <recommendedName>
        <fullName evidence="3">beta-glucosidase</fullName>
        <ecNumber evidence="3">3.2.1.21</ecNumber>
    </recommendedName>
</protein>
<accession>A0AAN9LT39</accession>
<feature type="signal peptide" evidence="9">
    <location>
        <begin position="1"/>
        <end position="25"/>
    </location>
</feature>
<dbReference type="PANTHER" id="PTHR10353:SF172">
    <property type="entry name" value="GLYCOSIDE HYDROLASE FAMILY 1 PROTEIN"/>
    <property type="match status" value="1"/>
</dbReference>
<dbReference type="GO" id="GO:0005975">
    <property type="term" value="P:carbohydrate metabolic process"/>
    <property type="evidence" value="ECO:0007669"/>
    <property type="project" value="InterPro"/>
</dbReference>
<name>A0AAN9LT39_PHACN</name>
<keyword evidence="5" id="KW-0378">Hydrolase</keyword>
<keyword evidence="11" id="KW-1185">Reference proteome</keyword>
<evidence type="ECO:0000256" key="5">
    <source>
        <dbReference type="ARBA" id="ARBA00022801"/>
    </source>
</evidence>
<dbReference type="InterPro" id="IPR033132">
    <property type="entry name" value="GH_1_N_CS"/>
</dbReference>
<dbReference type="PANTHER" id="PTHR10353">
    <property type="entry name" value="GLYCOSYL HYDROLASE"/>
    <property type="match status" value="1"/>
</dbReference>
<keyword evidence="4 9" id="KW-0732">Signal</keyword>
<dbReference type="FunFam" id="3.20.20.80:FF:000294">
    <property type="entry name" value="Beta-glucosidase 11"/>
    <property type="match status" value="1"/>
</dbReference>
<evidence type="ECO:0000256" key="1">
    <source>
        <dbReference type="ARBA" id="ARBA00000448"/>
    </source>
</evidence>
<dbReference type="AlphaFoldDB" id="A0AAN9LT39"/>
<comment type="similarity">
    <text evidence="2 8">Belongs to the glycosyl hydrolase 1 family.</text>
</comment>
<comment type="caution">
    <text evidence="10">The sequence shown here is derived from an EMBL/GenBank/DDBJ whole genome shotgun (WGS) entry which is preliminary data.</text>
</comment>
<evidence type="ECO:0000256" key="9">
    <source>
        <dbReference type="SAM" id="SignalP"/>
    </source>
</evidence>
<evidence type="ECO:0000256" key="7">
    <source>
        <dbReference type="ARBA" id="ARBA00023180"/>
    </source>
</evidence>
<evidence type="ECO:0000256" key="8">
    <source>
        <dbReference type="RuleBase" id="RU003690"/>
    </source>
</evidence>
<evidence type="ECO:0000256" key="4">
    <source>
        <dbReference type="ARBA" id="ARBA00022729"/>
    </source>
</evidence>
<evidence type="ECO:0000313" key="10">
    <source>
        <dbReference type="EMBL" id="KAK7341596.1"/>
    </source>
</evidence>
<dbReference type="GO" id="GO:0008422">
    <property type="term" value="F:beta-glucosidase activity"/>
    <property type="evidence" value="ECO:0007669"/>
    <property type="project" value="UniProtKB-EC"/>
</dbReference>
<feature type="chain" id="PRO_5043003510" description="beta-glucosidase" evidence="9">
    <location>
        <begin position="26"/>
        <end position="324"/>
    </location>
</feature>